<comment type="subcellular location">
    <subcellularLocation>
        <location evidence="2">Cell membrane</location>
        <topology evidence="2">Single-pass membrane protein</topology>
    </subcellularLocation>
</comment>
<keyword evidence="8 10" id="KW-1133">Transmembrane helix</keyword>
<keyword evidence="4 10" id="KW-1003">Cell membrane</keyword>
<accession>A0A154BTJ3</accession>
<evidence type="ECO:0000256" key="3">
    <source>
        <dbReference type="ARBA" id="ARBA00008281"/>
    </source>
</evidence>
<gene>
    <name evidence="11" type="ORF">AXX12_03920</name>
</gene>
<comment type="function">
    <text evidence="1 10">Controls the rotational direction of flagella during chemotaxis.</text>
</comment>
<dbReference type="PANTHER" id="PTHR35091">
    <property type="entry name" value="FLAGELLAR PROTEIN FLIL"/>
    <property type="match status" value="1"/>
</dbReference>
<dbReference type="Pfam" id="PF03748">
    <property type="entry name" value="FliL"/>
    <property type="match status" value="1"/>
</dbReference>
<dbReference type="InterPro" id="IPR005503">
    <property type="entry name" value="FliL"/>
</dbReference>
<comment type="caution">
    <text evidence="11">The sequence shown here is derived from an EMBL/GenBank/DDBJ whole genome shotgun (WGS) entry which is preliminary data.</text>
</comment>
<evidence type="ECO:0000256" key="10">
    <source>
        <dbReference type="RuleBase" id="RU364125"/>
    </source>
</evidence>
<organism evidence="11 12">
    <name type="scientific">Anaerosporomusa subterranea</name>
    <dbReference type="NCBI Taxonomy" id="1794912"/>
    <lineage>
        <taxon>Bacteria</taxon>
        <taxon>Bacillati</taxon>
        <taxon>Bacillota</taxon>
        <taxon>Negativicutes</taxon>
        <taxon>Acetonemataceae</taxon>
        <taxon>Anaerosporomusa</taxon>
    </lineage>
</organism>
<keyword evidence="6 10" id="KW-0812">Transmembrane</keyword>
<feature type="transmembrane region" description="Helical" evidence="10">
    <location>
        <begin position="12"/>
        <end position="32"/>
    </location>
</feature>
<keyword evidence="5 10" id="KW-0145">Chemotaxis</keyword>
<evidence type="ECO:0000256" key="6">
    <source>
        <dbReference type="ARBA" id="ARBA00022692"/>
    </source>
</evidence>
<keyword evidence="11" id="KW-0282">Flagellum</keyword>
<dbReference type="GO" id="GO:0009425">
    <property type="term" value="C:bacterial-type flagellum basal body"/>
    <property type="evidence" value="ECO:0007669"/>
    <property type="project" value="InterPro"/>
</dbReference>
<dbReference type="RefSeq" id="WP_066239348.1">
    <property type="nucleotide sequence ID" value="NZ_LSGP01000013.1"/>
</dbReference>
<dbReference type="EMBL" id="LSGP01000013">
    <property type="protein sequence ID" value="KYZ77286.1"/>
    <property type="molecule type" value="Genomic_DNA"/>
</dbReference>
<dbReference type="STRING" id="1794912.AXX12_03920"/>
<evidence type="ECO:0000256" key="1">
    <source>
        <dbReference type="ARBA" id="ARBA00002254"/>
    </source>
</evidence>
<evidence type="ECO:0000256" key="7">
    <source>
        <dbReference type="ARBA" id="ARBA00022779"/>
    </source>
</evidence>
<comment type="similarity">
    <text evidence="3 10">Belongs to the FliL family.</text>
</comment>
<dbReference type="PANTHER" id="PTHR35091:SF2">
    <property type="entry name" value="FLAGELLAR PROTEIN FLIL"/>
    <property type="match status" value="1"/>
</dbReference>
<dbReference type="OrthoDB" id="1634000at2"/>
<evidence type="ECO:0000256" key="8">
    <source>
        <dbReference type="ARBA" id="ARBA00022989"/>
    </source>
</evidence>
<evidence type="ECO:0000256" key="4">
    <source>
        <dbReference type="ARBA" id="ARBA00022475"/>
    </source>
</evidence>
<reference evidence="11 12" key="1">
    <citation type="submission" date="2016-02" db="EMBL/GenBank/DDBJ databases">
        <title>Anaerosporomusa subterraneum gen. nov., sp. nov., a spore-forming obligate anaerobe isolated from saprolite.</title>
        <authorList>
            <person name="Choi J.K."/>
            <person name="Shah M."/>
            <person name="Yee N."/>
        </authorList>
    </citation>
    <scope>NUCLEOTIDE SEQUENCE [LARGE SCALE GENOMIC DNA]</scope>
    <source>
        <strain evidence="11 12">RU4</strain>
    </source>
</reference>
<keyword evidence="11" id="KW-0966">Cell projection</keyword>
<evidence type="ECO:0000313" key="11">
    <source>
        <dbReference type="EMBL" id="KYZ77286.1"/>
    </source>
</evidence>
<dbReference type="GO" id="GO:0071978">
    <property type="term" value="P:bacterial-type flagellum-dependent swarming motility"/>
    <property type="evidence" value="ECO:0007669"/>
    <property type="project" value="TreeGrafter"/>
</dbReference>
<keyword evidence="11" id="KW-0969">Cilium</keyword>
<protein>
    <recommendedName>
        <fullName evidence="10">Flagellar protein FliL</fullName>
    </recommendedName>
</protein>
<sequence length="155" mass="17031">MAEGGKKFSVAMIVALVVIGLALAGGISYFIATRIVNDQGGRQSVRGPSTLMKLGDPKEGLIVNIGGVNSGRYLKISIILEVKSDKKQQETAGKSQSPEEIKMLDTVIHTLRSLKTDEFEPSKQERLKDLLKQEINKNLGEERVYDVYVTNLVVQ</sequence>
<dbReference type="AlphaFoldDB" id="A0A154BTJ3"/>
<proteinExistence type="inferred from homology"/>
<keyword evidence="9 10" id="KW-0472">Membrane</keyword>
<name>A0A154BTJ3_ANASB</name>
<evidence type="ECO:0000256" key="9">
    <source>
        <dbReference type="ARBA" id="ARBA00023136"/>
    </source>
</evidence>
<dbReference type="Proteomes" id="UP000076268">
    <property type="component" value="Unassembled WGS sequence"/>
</dbReference>
<evidence type="ECO:0000256" key="5">
    <source>
        <dbReference type="ARBA" id="ARBA00022500"/>
    </source>
</evidence>
<dbReference type="GO" id="GO:0006935">
    <property type="term" value="P:chemotaxis"/>
    <property type="evidence" value="ECO:0007669"/>
    <property type="project" value="UniProtKB-KW"/>
</dbReference>
<keyword evidence="7 10" id="KW-0283">Flagellar rotation</keyword>
<keyword evidence="12" id="KW-1185">Reference proteome</keyword>
<evidence type="ECO:0000313" key="12">
    <source>
        <dbReference type="Proteomes" id="UP000076268"/>
    </source>
</evidence>
<dbReference type="GO" id="GO:0005886">
    <property type="term" value="C:plasma membrane"/>
    <property type="evidence" value="ECO:0007669"/>
    <property type="project" value="UniProtKB-SubCell"/>
</dbReference>
<evidence type="ECO:0000256" key="2">
    <source>
        <dbReference type="ARBA" id="ARBA00004162"/>
    </source>
</evidence>